<dbReference type="PANTHER" id="PTHR42837:SF2">
    <property type="entry name" value="MEMBRANE METALLOPROTEASE ARASP2, CHLOROPLASTIC-RELATED"/>
    <property type="match status" value="1"/>
</dbReference>
<evidence type="ECO:0000256" key="1">
    <source>
        <dbReference type="ARBA" id="ARBA00001947"/>
    </source>
</evidence>
<evidence type="ECO:0000259" key="13">
    <source>
        <dbReference type="Pfam" id="PF17820"/>
    </source>
</evidence>
<comment type="caution">
    <text evidence="14">The sequence shown here is derived from an EMBL/GenBank/DDBJ whole genome shotgun (WGS) entry which is preliminary data.</text>
</comment>
<evidence type="ECO:0000256" key="6">
    <source>
        <dbReference type="ARBA" id="ARBA00022801"/>
    </source>
</evidence>
<evidence type="ECO:0000256" key="5">
    <source>
        <dbReference type="ARBA" id="ARBA00022692"/>
    </source>
</evidence>
<organism evidence="14 15">
    <name type="scientific">Aeromicrobium marinum DSM 15272</name>
    <dbReference type="NCBI Taxonomy" id="585531"/>
    <lineage>
        <taxon>Bacteria</taxon>
        <taxon>Bacillati</taxon>
        <taxon>Actinomycetota</taxon>
        <taxon>Actinomycetes</taxon>
        <taxon>Propionibacteriales</taxon>
        <taxon>Nocardioidaceae</taxon>
        <taxon>Aeromicrobium</taxon>
    </lineage>
</organism>
<dbReference type="RefSeq" id="WP_007077477.1">
    <property type="nucleotide sequence ID" value="NZ_CM001024.1"/>
</dbReference>
<protein>
    <submittedName>
        <fullName evidence="14">RIP metalloprotease RseP</fullName>
    </submittedName>
</protein>
<feature type="domain" description="PDZ" evidence="13">
    <location>
        <begin position="182"/>
        <end position="225"/>
    </location>
</feature>
<dbReference type="SUPFAM" id="SSF50156">
    <property type="entry name" value="PDZ domain-like"/>
    <property type="match status" value="1"/>
</dbReference>
<keyword evidence="4" id="KW-0645">Protease</keyword>
<dbReference type="InterPro" id="IPR036034">
    <property type="entry name" value="PDZ_sf"/>
</dbReference>
<dbReference type="CDD" id="cd06163">
    <property type="entry name" value="S2P-M50_PDZ_RseP-like"/>
    <property type="match status" value="1"/>
</dbReference>
<comment type="cofactor">
    <cofactor evidence="1">
        <name>Zn(2+)</name>
        <dbReference type="ChEBI" id="CHEBI:29105"/>
    </cofactor>
</comment>
<keyword evidence="9 14" id="KW-0482">Metalloprotease</keyword>
<dbReference type="InterPro" id="IPR004387">
    <property type="entry name" value="Pept_M50_Zn"/>
</dbReference>
<dbReference type="eggNOG" id="COG0750">
    <property type="taxonomic scope" value="Bacteria"/>
</dbReference>
<dbReference type="HOGENOM" id="CLU_025778_1_2_11"/>
<dbReference type="Gene3D" id="2.30.42.10">
    <property type="match status" value="1"/>
</dbReference>
<dbReference type="GO" id="GO:0006508">
    <property type="term" value="P:proteolysis"/>
    <property type="evidence" value="ECO:0007669"/>
    <property type="project" value="UniProtKB-KW"/>
</dbReference>
<comment type="similarity">
    <text evidence="3">Belongs to the peptidase M50B family.</text>
</comment>
<feature type="domain" description="Peptidase M50" evidence="12">
    <location>
        <begin position="13"/>
        <end position="384"/>
    </location>
</feature>
<feature type="transmembrane region" description="Helical" evidence="11">
    <location>
        <begin position="6"/>
        <end position="24"/>
    </location>
</feature>
<evidence type="ECO:0000256" key="7">
    <source>
        <dbReference type="ARBA" id="ARBA00022833"/>
    </source>
</evidence>
<gene>
    <name evidence="14" type="ORF">HMPREF0063_12385</name>
</gene>
<keyword evidence="5 11" id="KW-0812">Transmembrane</keyword>
<dbReference type="EMBL" id="ACLF03000006">
    <property type="protein sequence ID" value="EFQ83176.1"/>
    <property type="molecule type" value="Genomic_DNA"/>
</dbReference>
<dbReference type="Proteomes" id="UP000003111">
    <property type="component" value="Unassembled WGS sequence"/>
</dbReference>
<dbReference type="STRING" id="585531.HMPREF0063_12385"/>
<evidence type="ECO:0000256" key="8">
    <source>
        <dbReference type="ARBA" id="ARBA00022989"/>
    </source>
</evidence>
<evidence type="ECO:0000313" key="15">
    <source>
        <dbReference type="Proteomes" id="UP000003111"/>
    </source>
</evidence>
<evidence type="ECO:0000313" key="14">
    <source>
        <dbReference type="EMBL" id="EFQ83176.1"/>
    </source>
</evidence>
<feature type="transmembrane region" description="Helical" evidence="11">
    <location>
        <begin position="355"/>
        <end position="378"/>
    </location>
</feature>
<keyword evidence="7" id="KW-0862">Zinc</keyword>
<evidence type="ECO:0000259" key="12">
    <source>
        <dbReference type="Pfam" id="PF02163"/>
    </source>
</evidence>
<dbReference type="GO" id="GO:0016020">
    <property type="term" value="C:membrane"/>
    <property type="evidence" value="ECO:0007669"/>
    <property type="project" value="UniProtKB-SubCell"/>
</dbReference>
<dbReference type="Pfam" id="PF02163">
    <property type="entry name" value="Peptidase_M50"/>
    <property type="match status" value="1"/>
</dbReference>
<keyword evidence="10 11" id="KW-0472">Membrane</keyword>
<sequence length="432" mass="46248">MNAVIYTLGVLVFIVGVVVSIALHECGHMVPARRFGVKVTQFFVGFGRTVWSTRRGETEYGFKAVPLGGYVKLVGMLPPAKDTDPHLVRQSNTGLFTQLVSDARAAEYELVADEDMDRLFYRLPWWKKVIVMAGGPLVNVAIAAVLFAVVLIGFGAQVPTTTVQSVSDCAISDAEAGRACTDADPPTPAREAGLLPGDVITSFNGDPVDGWEELTRSIRANGDRAAAIGFDRGGAPQTVTVQTSVIERIAVDDPDRVEDVGFLGVSPTFANERQGPLVVGEVMWETSQATVEAILRLPERMVGVVKAAVGGERENDGPISVVGASRVAGELVTLDEPTWAERAQRLLSLLASLNLFLALFNFVPLLPLDGGHIAGALWEGIRNAWARLRGRPEPGPVDVARMLPVAYAVGLTLIVMSVILIYADIVNPISIT</sequence>
<dbReference type="PANTHER" id="PTHR42837">
    <property type="entry name" value="REGULATOR OF SIGMA-E PROTEASE RSEP"/>
    <property type="match status" value="1"/>
</dbReference>
<proteinExistence type="inferred from homology"/>
<feature type="transmembrane region" description="Helical" evidence="11">
    <location>
        <begin position="399"/>
        <end position="423"/>
    </location>
</feature>
<keyword evidence="6" id="KW-0378">Hydrolase</keyword>
<keyword evidence="15" id="KW-1185">Reference proteome</keyword>
<evidence type="ECO:0000256" key="10">
    <source>
        <dbReference type="ARBA" id="ARBA00023136"/>
    </source>
</evidence>
<feature type="transmembrane region" description="Helical" evidence="11">
    <location>
        <begin position="129"/>
        <end position="154"/>
    </location>
</feature>
<accession>E2SD73</accession>
<dbReference type="AlphaFoldDB" id="E2SD73"/>
<dbReference type="OrthoDB" id="9782003at2"/>
<dbReference type="InterPro" id="IPR041489">
    <property type="entry name" value="PDZ_6"/>
</dbReference>
<name>E2SD73_9ACTN</name>
<evidence type="ECO:0000256" key="4">
    <source>
        <dbReference type="ARBA" id="ARBA00022670"/>
    </source>
</evidence>
<evidence type="ECO:0000256" key="3">
    <source>
        <dbReference type="ARBA" id="ARBA00007931"/>
    </source>
</evidence>
<evidence type="ECO:0000256" key="11">
    <source>
        <dbReference type="SAM" id="Phobius"/>
    </source>
</evidence>
<dbReference type="Pfam" id="PF17820">
    <property type="entry name" value="PDZ_6"/>
    <property type="match status" value="1"/>
</dbReference>
<evidence type="ECO:0000256" key="9">
    <source>
        <dbReference type="ARBA" id="ARBA00023049"/>
    </source>
</evidence>
<dbReference type="GO" id="GO:0004222">
    <property type="term" value="F:metalloendopeptidase activity"/>
    <property type="evidence" value="ECO:0007669"/>
    <property type="project" value="InterPro"/>
</dbReference>
<evidence type="ECO:0000256" key="2">
    <source>
        <dbReference type="ARBA" id="ARBA00004141"/>
    </source>
</evidence>
<keyword evidence="8 11" id="KW-1133">Transmembrane helix</keyword>
<dbReference type="InterPro" id="IPR008915">
    <property type="entry name" value="Peptidase_M50"/>
</dbReference>
<reference evidence="14" key="1">
    <citation type="submission" date="2010-08" db="EMBL/GenBank/DDBJ databases">
        <authorList>
            <person name="Muzny D."/>
            <person name="Qin X."/>
            <person name="Buhay C."/>
            <person name="Dugan-Rocha S."/>
            <person name="Ding Y."/>
            <person name="Chen G."/>
            <person name="Hawes A."/>
            <person name="Holder M."/>
            <person name="Jhangiani S."/>
            <person name="Johnson A."/>
            <person name="Khan Z."/>
            <person name="Li Z."/>
            <person name="Liu W."/>
            <person name="Liu X."/>
            <person name="Perez L."/>
            <person name="Shen H."/>
            <person name="Wang Q."/>
            <person name="Watt J."/>
            <person name="Xi L."/>
            <person name="Xin Y."/>
            <person name="Zhou J."/>
            <person name="Deng J."/>
            <person name="Jiang H."/>
            <person name="Liu Y."/>
            <person name="Qu J."/>
            <person name="Song X.-Z."/>
            <person name="Zhang L."/>
            <person name="Villasana D."/>
            <person name="Johnson A."/>
            <person name="Liu J."/>
            <person name="Liyanage D."/>
            <person name="Lorensuhewa L."/>
            <person name="Robinson T."/>
            <person name="Song A."/>
            <person name="Song B.-B."/>
            <person name="Dinh H."/>
            <person name="Thornton R."/>
            <person name="Coyle M."/>
            <person name="Francisco L."/>
            <person name="Jackson L."/>
            <person name="Javaid M."/>
            <person name="Korchina V."/>
            <person name="Kovar C."/>
            <person name="Mata R."/>
            <person name="Mathew T."/>
            <person name="Ngo R."/>
            <person name="Nguyen L."/>
            <person name="Nguyen N."/>
            <person name="Okwuonu G."/>
            <person name="Ongeri F."/>
            <person name="Pham C."/>
            <person name="Simmons D."/>
            <person name="Wilczek-Boney K."/>
            <person name="Hale W."/>
            <person name="Jakkamsetti A."/>
            <person name="Pham P."/>
            <person name="Ruth R."/>
            <person name="San Lucas F."/>
            <person name="Warren J."/>
            <person name="Zhang J."/>
            <person name="Zhao Z."/>
            <person name="Zhou C."/>
            <person name="Zhu D."/>
            <person name="Lee S."/>
            <person name="Bess C."/>
            <person name="Blankenburg K."/>
            <person name="Forbes L."/>
            <person name="Fu Q."/>
            <person name="Gubbala S."/>
            <person name="Hirani K."/>
            <person name="Jayaseelan J.C."/>
            <person name="Lara F."/>
            <person name="Munidasa M."/>
            <person name="Palculict T."/>
            <person name="Patil S."/>
            <person name="Pu L.-L."/>
            <person name="Saada N."/>
            <person name="Tang L."/>
            <person name="Weissenberger G."/>
            <person name="Zhu Y."/>
            <person name="Hemphill L."/>
            <person name="Shang Y."/>
            <person name="Youmans B."/>
            <person name="Ayvaz T."/>
            <person name="Ross M."/>
            <person name="Santibanez J."/>
            <person name="Aqrawi P."/>
            <person name="Gross S."/>
            <person name="Joshi V."/>
            <person name="Fowler G."/>
            <person name="Nazareth L."/>
            <person name="Reid J."/>
            <person name="Worley K."/>
            <person name="Petrosino J."/>
            <person name="Highlander S."/>
            <person name="Gibbs R."/>
        </authorList>
    </citation>
    <scope>NUCLEOTIDE SEQUENCE [LARGE SCALE GENOMIC DNA]</scope>
    <source>
        <strain evidence="14">DSM 15272</strain>
    </source>
</reference>
<comment type="subcellular location">
    <subcellularLocation>
        <location evidence="2">Membrane</location>
        <topology evidence="2">Multi-pass membrane protein</topology>
    </subcellularLocation>
</comment>